<dbReference type="CDD" id="cd00265">
    <property type="entry name" value="MADS_MEF2_like"/>
    <property type="match status" value="1"/>
</dbReference>
<dbReference type="RefSeq" id="XP_027113896.2">
    <property type="nucleotide sequence ID" value="XM_027258095.2"/>
</dbReference>
<dbReference type="GO" id="GO:0000977">
    <property type="term" value="F:RNA polymerase II transcription regulatory region sequence-specific DNA binding"/>
    <property type="evidence" value="ECO:0007669"/>
    <property type="project" value="InterPro"/>
</dbReference>
<name>A0A6P6WHB3_COFAR</name>
<evidence type="ECO:0000259" key="9">
    <source>
        <dbReference type="PROSITE" id="PS51297"/>
    </source>
</evidence>
<gene>
    <name evidence="11" type="primary">LOC113732378</name>
</gene>
<dbReference type="Pfam" id="PF01486">
    <property type="entry name" value="K-box"/>
    <property type="match status" value="1"/>
</dbReference>
<dbReference type="PROSITE" id="PS50066">
    <property type="entry name" value="MADS_BOX_2"/>
    <property type="match status" value="1"/>
</dbReference>
<feature type="region of interest" description="Disordered" evidence="7">
    <location>
        <begin position="258"/>
        <end position="311"/>
    </location>
</feature>
<proteinExistence type="predicted"/>
<evidence type="ECO:0000313" key="11">
    <source>
        <dbReference type="RefSeq" id="XP_027113896.2"/>
    </source>
</evidence>
<evidence type="ECO:0000256" key="6">
    <source>
        <dbReference type="SAM" id="Coils"/>
    </source>
</evidence>
<evidence type="ECO:0000259" key="8">
    <source>
        <dbReference type="PROSITE" id="PS50066"/>
    </source>
</evidence>
<dbReference type="SUPFAM" id="SSF55455">
    <property type="entry name" value="SRF-like"/>
    <property type="match status" value="1"/>
</dbReference>
<dbReference type="SMART" id="SM00432">
    <property type="entry name" value="MADS"/>
    <property type="match status" value="1"/>
</dbReference>
<dbReference type="AlphaFoldDB" id="A0A6P6WHB3"/>
<feature type="domain" description="K-box" evidence="9">
    <location>
        <begin position="132"/>
        <end position="222"/>
    </location>
</feature>
<dbReference type="Gene3D" id="3.40.1810.10">
    <property type="entry name" value="Transcription factor, MADS-box"/>
    <property type="match status" value="1"/>
</dbReference>
<dbReference type="InterPro" id="IPR002487">
    <property type="entry name" value="TF_Kbox"/>
</dbReference>
<sequence length="311" mass="35261">MHMYRVRRESKLVKNQDYLLFICFFVFSFSVFDRLAGGISAESPPMGRGKIEIKKIENANSRQVTFSKRRNGLLKKAYELGVLCDAEVAVIIFSNTGKLFEFASSSMPQIIARYNKCFEPSECATVEHQREPLQGPKEEDILKEEIEKLKLKHSQMLGKDLDGLGLKELQEVEQQLNEGLSSIKARKERMLMDQLEQAMMQEQRTLQENQTLRTKIAELEHLLPSSGHSAPNYIDYYPVEKANMPAKGLTAHPDKALTSVENEDSDTNLRLGLSSGTFEKRKAPEAADSGVVGAQKRKRRTRSSTYGRQIN</sequence>
<accession>A0A6P6WHB3</accession>
<dbReference type="InterPro" id="IPR002100">
    <property type="entry name" value="TF_MADSbox"/>
</dbReference>
<dbReference type="InterPro" id="IPR033896">
    <property type="entry name" value="MEF2-like_N"/>
</dbReference>
<dbReference type="GO" id="GO:0005634">
    <property type="term" value="C:nucleus"/>
    <property type="evidence" value="ECO:0007669"/>
    <property type="project" value="UniProtKB-SubCell"/>
</dbReference>
<evidence type="ECO:0000256" key="2">
    <source>
        <dbReference type="ARBA" id="ARBA00023015"/>
    </source>
</evidence>
<dbReference type="InterPro" id="IPR036879">
    <property type="entry name" value="TF_MADSbox_sf"/>
</dbReference>
<dbReference type="Pfam" id="PF00319">
    <property type="entry name" value="SRF-TF"/>
    <property type="match status" value="1"/>
</dbReference>
<keyword evidence="5" id="KW-0539">Nucleus</keyword>
<reference evidence="11" key="2">
    <citation type="submission" date="2025-08" db="UniProtKB">
        <authorList>
            <consortium name="RefSeq"/>
        </authorList>
    </citation>
    <scope>IDENTIFICATION</scope>
    <source>
        <tissue evidence="11">Leaves</tissue>
    </source>
</reference>
<dbReference type="Proteomes" id="UP001652660">
    <property type="component" value="Chromosome 2c"/>
</dbReference>
<dbReference type="PRINTS" id="PR00404">
    <property type="entry name" value="MADSDOMAIN"/>
</dbReference>
<feature type="coiled-coil region" evidence="6">
    <location>
        <begin position="166"/>
        <end position="222"/>
    </location>
</feature>
<dbReference type="PROSITE" id="PS51297">
    <property type="entry name" value="K_BOX"/>
    <property type="match status" value="1"/>
</dbReference>
<evidence type="ECO:0000256" key="7">
    <source>
        <dbReference type="SAM" id="MobiDB-lite"/>
    </source>
</evidence>
<dbReference type="GO" id="GO:0003700">
    <property type="term" value="F:DNA-binding transcription factor activity"/>
    <property type="evidence" value="ECO:0007669"/>
    <property type="project" value="InterPro"/>
</dbReference>
<organism evidence="10 11">
    <name type="scientific">Coffea arabica</name>
    <name type="common">Arabian coffee</name>
    <dbReference type="NCBI Taxonomy" id="13443"/>
    <lineage>
        <taxon>Eukaryota</taxon>
        <taxon>Viridiplantae</taxon>
        <taxon>Streptophyta</taxon>
        <taxon>Embryophyta</taxon>
        <taxon>Tracheophyta</taxon>
        <taxon>Spermatophyta</taxon>
        <taxon>Magnoliopsida</taxon>
        <taxon>eudicotyledons</taxon>
        <taxon>Gunneridae</taxon>
        <taxon>Pentapetalae</taxon>
        <taxon>asterids</taxon>
        <taxon>lamiids</taxon>
        <taxon>Gentianales</taxon>
        <taxon>Rubiaceae</taxon>
        <taxon>Ixoroideae</taxon>
        <taxon>Gardenieae complex</taxon>
        <taxon>Bertiereae - Coffeeae clade</taxon>
        <taxon>Coffeeae</taxon>
        <taxon>Coffea</taxon>
    </lineage>
</organism>
<keyword evidence="2" id="KW-0805">Transcription regulation</keyword>
<keyword evidence="10" id="KW-1185">Reference proteome</keyword>
<comment type="subcellular location">
    <subcellularLocation>
        <location evidence="1">Nucleus</location>
    </subcellularLocation>
</comment>
<keyword evidence="4" id="KW-0804">Transcription</keyword>
<evidence type="ECO:0000256" key="3">
    <source>
        <dbReference type="ARBA" id="ARBA00023125"/>
    </source>
</evidence>
<dbReference type="GeneID" id="113732378"/>
<dbReference type="OrthoDB" id="1898716at2759"/>
<keyword evidence="6" id="KW-0175">Coiled coil</keyword>
<dbReference type="InterPro" id="IPR050142">
    <property type="entry name" value="MADS-box/MEF2_TF"/>
</dbReference>
<evidence type="ECO:0000256" key="1">
    <source>
        <dbReference type="ARBA" id="ARBA00004123"/>
    </source>
</evidence>
<evidence type="ECO:0000256" key="4">
    <source>
        <dbReference type="ARBA" id="ARBA00023163"/>
    </source>
</evidence>
<evidence type="ECO:0000313" key="10">
    <source>
        <dbReference type="Proteomes" id="UP001652660"/>
    </source>
</evidence>
<dbReference type="GO" id="GO:0045944">
    <property type="term" value="P:positive regulation of transcription by RNA polymerase II"/>
    <property type="evidence" value="ECO:0007669"/>
    <property type="project" value="InterPro"/>
</dbReference>
<feature type="domain" description="MADS-box" evidence="8">
    <location>
        <begin position="46"/>
        <end position="106"/>
    </location>
</feature>
<reference evidence="10" key="1">
    <citation type="journal article" date="2025" name="Foods">
        <title>Unveiling the Microbial Signatures of Arabica Coffee Cherries: Insights into Ripeness Specific Diversity, Functional Traits, and Implications for Quality and Safety.</title>
        <authorList>
            <consortium name="RefSeq"/>
            <person name="Tenea G.N."/>
            <person name="Cifuentes V."/>
            <person name="Reyes P."/>
            <person name="Cevallos-Vallejos M."/>
        </authorList>
    </citation>
    <scope>NUCLEOTIDE SEQUENCE [LARGE SCALE GENOMIC DNA]</scope>
</reference>
<dbReference type="PANTHER" id="PTHR48019">
    <property type="entry name" value="SERUM RESPONSE FACTOR HOMOLOG"/>
    <property type="match status" value="1"/>
</dbReference>
<protein>
    <submittedName>
        <fullName evidence="11">Agamous-like MADS-box protein AGL15</fullName>
    </submittedName>
</protein>
<dbReference type="GO" id="GO:0046983">
    <property type="term" value="F:protein dimerization activity"/>
    <property type="evidence" value="ECO:0007669"/>
    <property type="project" value="InterPro"/>
</dbReference>
<keyword evidence="3" id="KW-0238">DNA-binding</keyword>
<evidence type="ECO:0000256" key="5">
    <source>
        <dbReference type="ARBA" id="ARBA00023242"/>
    </source>
</evidence>